<evidence type="ECO:0000256" key="7">
    <source>
        <dbReference type="ARBA" id="ARBA00023237"/>
    </source>
</evidence>
<dbReference type="InterPro" id="IPR003423">
    <property type="entry name" value="OMP_efflux"/>
</dbReference>
<sequence>MHERRISRLVLLMGLALISILTNAQNPAKHEFTIQQCVDYANKNNVQVKNALLNIQVQNQTNRDITAAALPTVTGNVSGNDYLQLPVSLLPGEFFGGAAGTFIPVRFGVKYNASATVQVQQLLFDGQVFIGLQARRTSMEFQTKNKEVTEEMIKTNIHKIYYQLVVSKTQIDLLDANINRLSKLENDTRELYKNGFAEKLDLDKIAVQVANLQTEKLKALNSIDLGYMGLKTLMGMPVNDTLILTDRLSEDQISKDFTLDTAYNYADRKDFQYLSLGKKLNEFNIKRYQLSYLPTVALSGSYTKNAQRNKFDFFGKGDWFTTSFIGVNVSIPIFDGFGRDARIKKARFELKQTENQIDNLKLSIDNEVAQSRVNFKTAIATMNFQKKNMQLAESVYNQTKKKYEVGTGSNTEITAAQTDLVTAQTNYISALYSAIIARVDYLKAIGKL</sequence>
<dbReference type="GO" id="GO:0015288">
    <property type="term" value="F:porin activity"/>
    <property type="evidence" value="ECO:0007669"/>
    <property type="project" value="TreeGrafter"/>
</dbReference>
<feature type="chain" id="PRO_5043815210" evidence="9">
    <location>
        <begin position="25"/>
        <end position="448"/>
    </location>
</feature>
<dbReference type="SUPFAM" id="SSF56954">
    <property type="entry name" value="Outer membrane efflux proteins (OEP)"/>
    <property type="match status" value="1"/>
</dbReference>
<dbReference type="AlphaFoldDB" id="A0AAT9GKU1"/>
<evidence type="ECO:0000256" key="8">
    <source>
        <dbReference type="SAM" id="Coils"/>
    </source>
</evidence>
<dbReference type="GO" id="GO:0009279">
    <property type="term" value="C:cell outer membrane"/>
    <property type="evidence" value="ECO:0007669"/>
    <property type="project" value="UniProtKB-SubCell"/>
</dbReference>
<dbReference type="Pfam" id="PF02321">
    <property type="entry name" value="OEP"/>
    <property type="match status" value="1"/>
</dbReference>
<dbReference type="EMBL" id="AP029612">
    <property type="protein sequence ID" value="BFG71318.1"/>
    <property type="molecule type" value="Genomic_DNA"/>
</dbReference>
<keyword evidence="7" id="KW-0998">Cell outer membrane</keyword>
<keyword evidence="3" id="KW-0813">Transport</keyword>
<comment type="similarity">
    <text evidence="2">Belongs to the outer membrane factor (OMF) (TC 1.B.17) family.</text>
</comment>
<dbReference type="InterPro" id="IPR051906">
    <property type="entry name" value="TolC-like"/>
</dbReference>
<evidence type="ECO:0000256" key="6">
    <source>
        <dbReference type="ARBA" id="ARBA00023136"/>
    </source>
</evidence>
<keyword evidence="5" id="KW-0812">Transmembrane</keyword>
<gene>
    <name evidence="10" type="ORF">KACHI17_21990</name>
</gene>
<dbReference type="PANTHER" id="PTHR30026:SF20">
    <property type="entry name" value="OUTER MEMBRANE PROTEIN TOLC"/>
    <property type="match status" value="1"/>
</dbReference>
<feature type="signal peptide" evidence="9">
    <location>
        <begin position="1"/>
        <end position="24"/>
    </location>
</feature>
<dbReference type="PANTHER" id="PTHR30026">
    <property type="entry name" value="OUTER MEMBRANE PROTEIN TOLC"/>
    <property type="match status" value="1"/>
</dbReference>
<feature type="coiled-coil region" evidence="8">
    <location>
        <begin position="343"/>
        <end position="370"/>
    </location>
</feature>
<organism evidence="10">
    <name type="scientific">Sediminibacterium sp. KACHI17</name>
    <dbReference type="NCBI Taxonomy" id="1751071"/>
    <lineage>
        <taxon>Bacteria</taxon>
        <taxon>Pseudomonadati</taxon>
        <taxon>Bacteroidota</taxon>
        <taxon>Chitinophagia</taxon>
        <taxon>Chitinophagales</taxon>
        <taxon>Chitinophagaceae</taxon>
        <taxon>Sediminibacterium</taxon>
    </lineage>
</organism>
<keyword evidence="9" id="KW-0732">Signal</keyword>
<evidence type="ECO:0000256" key="4">
    <source>
        <dbReference type="ARBA" id="ARBA00022452"/>
    </source>
</evidence>
<evidence type="ECO:0000256" key="9">
    <source>
        <dbReference type="SAM" id="SignalP"/>
    </source>
</evidence>
<evidence type="ECO:0000256" key="1">
    <source>
        <dbReference type="ARBA" id="ARBA00004442"/>
    </source>
</evidence>
<protein>
    <submittedName>
        <fullName evidence="10">TolC family protein</fullName>
    </submittedName>
</protein>
<evidence type="ECO:0000256" key="3">
    <source>
        <dbReference type="ARBA" id="ARBA00022448"/>
    </source>
</evidence>
<proteinExistence type="inferred from homology"/>
<comment type="subcellular location">
    <subcellularLocation>
        <location evidence="1">Cell outer membrane</location>
    </subcellularLocation>
</comment>
<dbReference type="GO" id="GO:0015562">
    <property type="term" value="F:efflux transmembrane transporter activity"/>
    <property type="evidence" value="ECO:0007669"/>
    <property type="project" value="InterPro"/>
</dbReference>
<evidence type="ECO:0000256" key="5">
    <source>
        <dbReference type="ARBA" id="ARBA00022692"/>
    </source>
</evidence>
<keyword evidence="4" id="KW-1134">Transmembrane beta strand</keyword>
<dbReference type="GO" id="GO:1990281">
    <property type="term" value="C:efflux pump complex"/>
    <property type="evidence" value="ECO:0007669"/>
    <property type="project" value="TreeGrafter"/>
</dbReference>
<evidence type="ECO:0000313" key="10">
    <source>
        <dbReference type="EMBL" id="BFG71318.1"/>
    </source>
</evidence>
<dbReference type="Gene3D" id="1.20.1600.10">
    <property type="entry name" value="Outer membrane efflux proteins (OEP)"/>
    <property type="match status" value="1"/>
</dbReference>
<keyword evidence="8" id="KW-0175">Coiled coil</keyword>
<name>A0AAT9GKU1_9BACT</name>
<dbReference type="RefSeq" id="WP_353548952.1">
    <property type="nucleotide sequence ID" value="NZ_AP029612.1"/>
</dbReference>
<keyword evidence="6" id="KW-0472">Membrane</keyword>
<evidence type="ECO:0000256" key="2">
    <source>
        <dbReference type="ARBA" id="ARBA00007613"/>
    </source>
</evidence>
<reference evidence="10" key="1">
    <citation type="submission" date="2024-02" db="EMBL/GenBank/DDBJ databases">
        <title>Sediminibacterium planktonica sp. nov. and Sediminibacterium longus sp. nov., isolated from surface lake and river water.</title>
        <authorList>
            <person name="Watanabe K."/>
            <person name="Takemine S."/>
            <person name="Ishii Y."/>
            <person name="Ogata Y."/>
            <person name="Shindo C."/>
            <person name="Suda W."/>
        </authorList>
    </citation>
    <scope>NUCLEOTIDE SEQUENCE</scope>
    <source>
        <strain evidence="10">KACHI17</strain>
    </source>
</reference>
<accession>A0AAT9GKU1</accession>